<dbReference type="SMART" id="SM00287">
    <property type="entry name" value="SH3b"/>
    <property type="match status" value="1"/>
</dbReference>
<feature type="compositionally biased region" description="Basic and acidic residues" evidence="1">
    <location>
        <begin position="212"/>
        <end position="240"/>
    </location>
</feature>
<feature type="compositionally biased region" description="Basic and acidic residues" evidence="1">
    <location>
        <begin position="156"/>
        <end position="205"/>
    </location>
</feature>
<feature type="signal peptide" evidence="2">
    <location>
        <begin position="1"/>
        <end position="23"/>
    </location>
</feature>
<dbReference type="Gene3D" id="2.30.30.40">
    <property type="entry name" value="SH3 Domains"/>
    <property type="match status" value="1"/>
</dbReference>
<comment type="caution">
    <text evidence="4">The sequence shown here is derived from an EMBL/GenBank/DDBJ whole genome shotgun (WGS) entry which is preliminary data.</text>
</comment>
<name>A0ABT9Q166_9HYPH</name>
<dbReference type="RefSeq" id="WP_306839963.1">
    <property type="nucleotide sequence ID" value="NZ_JAUSRF010000027.1"/>
</dbReference>
<dbReference type="Pfam" id="PF08239">
    <property type="entry name" value="SH3_3"/>
    <property type="match status" value="1"/>
</dbReference>
<dbReference type="PROSITE" id="PS51781">
    <property type="entry name" value="SH3B"/>
    <property type="match status" value="1"/>
</dbReference>
<evidence type="ECO:0000259" key="3">
    <source>
        <dbReference type="PROSITE" id="PS51781"/>
    </source>
</evidence>
<evidence type="ECO:0000256" key="1">
    <source>
        <dbReference type="SAM" id="MobiDB-lite"/>
    </source>
</evidence>
<accession>A0ABT9Q166</accession>
<dbReference type="InterPro" id="IPR003646">
    <property type="entry name" value="SH3-like_bac-type"/>
</dbReference>
<evidence type="ECO:0000256" key="2">
    <source>
        <dbReference type="SAM" id="SignalP"/>
    </source>
</evidence>
<dbReference type="EMBL" id="JAUSRF010000027">
    <property type="protein sequence ID" value="MDP9840458.1"/>
    <property type="molecule type" value="Genomic_DNA"/>
</dbReference>
<organism evidence="4 5">
    <name type="scientific">Neorhizobium huautlense</name>
    <dbReference type="NCBI Taxonomy" id="67774"/>
    <lineage>
        <taxon>Bacteria</taxon>
        <taxon>Pseudomonadati</taxon>
        <taxon>Pseudomonadota</taxon>
        <taxon>Alphaproteobacteria</taxon>
        <taxon>Hyphomicrobiales</taxon>
        <taxon>Rhizobiaceae</taxon>
        <taxon>Rhizobium/Agrobacterium group</taxon>
        <taxon>Neorhizobium</taxon>
    </lineage>
</organism>
<feature type="domain" description="SH3b" evidence="3">
    <location>
        <begin position="21"/>
        <end position="87"/>
    </location>
</feature>
<dbReference type="Proteomes" id="UP001241472">
    <property type="component" value="Unassembled WGS sequence"/>
</dbReference>
<evidence type="ECO:0000313" key="4">
    <source>
        <dbReference type="EMBL" id="MDP9840458.1"/>
    </source>
</evidence>
<gene>
    <name evidence="4" type="ORF">J2T09_005245</name>
</gene>
<protein>
    <submittedName>
        <fullName evidence="4">Uncharacterized protein YraI</fullName>
    </submittedName>
</protein>
<proteinExistence type="predicted"/>
<feature type="region of interest" description="Disordered" evidence="1">
    <location>
        <begin position="128"/>
        <end position="264"/>
    </location>
</feature>
<feature type="chain" id="PRO_5045449284" evidence="2">
    <location>
        <begin position="24"/>
        <end position="264"/>
    </location>
</feature>
<keyword evidence="5" id="KW-1185">Reference proteome</keyword>
<sequence>MKKFILAAAATSALMVAPTLAEAAVRGYATANVNMRSGPSTGYPAVTVVPVGSPITIHGCMSNVNWCDVAFVGGRGWVSGSYISTTYRQNRVYVAPDYYRPLGIPTVTFEVDNYWGRYYRDRDFYRDRDRWDRRPPPPPPRWTREDRRPPPPPPGWDRDDRRGPPPGWDRDDRRGPPRDWDRGDRRDDDRRDPPPRADRGDDRRGPPPSWDRGNDDRRGPPQGDDRRGPPRGDRGDDRRGAPQGWSPDDNDGNQGRRILPIPGQ</sequence>
<reference evidence="4 5" key="1">
    <citation type="submission" date="2023-07" db="EMBL/GenBank/DDBJ databases">
        <title>Sorghum-associated microbial communities from plants grown in Nebraska, USA.</title>
        <authorList>
            <person name="Schachtman D."/>
        </authorList>
    </citation>
    <scope>NUCLEOTIDE SEQUENCE [LARGE SCALE GENOMIC DNA]</scope>
    <source>
        <strain evidence="4 5">DS1307</strain>
    </source>
</reference>
<evidence type="ECO:0000313" key="5">
    <source>
        <dbReference type="Proteomes" id="UP001241472"/>
    </source>
</evidence>
<keyword evidence="2" id="KW-0732">Signal</keyword>